<reference evidence="2 3" key="1">
    <citation type="submission" date="2020-08" db="EMBL/GenBank/DDBJ databases">
        <title>Sequencing the genomes of 1000 actinobacteria strains.</title>
        <authorList>
            <person name="Klenk H.-P."/>
        </authorList>
    </citation>
    <scope>NUCLEOTIDE SEQUENCE [LARGE SCALE GENOMIC DNA]</scope>
    <source>
        <strain evidence="2 3">DSM 45362</strain>
    </source>
</reference>
<feature type="signal peptide" evidence="1">
    <location>
        <begin position="1"/>
        <end position="30"/>
    </location>
</feature>
<protein>
    <recommendedName>
        <fullName evidence="4">Ig-like domain-containing protein</fullName>
    </recommendedName>
</protein>
<comment type="caution">
    <text evidence="2">The sequence shown here is derived from an EMBL/GenBank/DDBJ whole genome shotgun (WGS) entry which is preliminary data.</text>
</comment>
<dbReference type="AlphaFoldDB" id="A0A841BIJ2"/>
<evidence type="ECO:0008006" key="4">
    <source>
        <dbReference type="Google" id="ProtNLM"/>
    </source>
</evidence>
<keyword evidence="3" id="KW-1185">Reference proteome</keyword>
<name>A0A841BIJ2_9ACTN</name>
<dbReference type="EMBL" id="JACHMN010000001">
    <property type="protein sequence ID" value="MBB5866989.1"/>
    <property type="molecule type" value="Genomic_DNA"/>
</dbReference>
<dbReference type="RefSeq" id="WP_184831220.1">
    <property type="nucleotide sequence ID" value="NZ_JACHMN010000001.1"/>
</dbReference>
<accession>A0A841BIJ2</accession>
<evidence type="ECO:0000313" key="2">
    <source>
        <dbReference type="EMBL" id="MBB5866989.1"/>
    </source>
</evidence>
<organism evidence="2 3">
    <name type="scientific">Allocatelliglobosispora scoriae</name>
    <dbReference type="NCBI Taxonomy" id="643052"/>
    <lineage>
        <taxon>Bacteria</taxon>
        <taxon>Bacillati</taxon>
        <taxon>Actinomycetota</taxon>
        <taxon>Actinomycetes</taxon>
        <taxon>Micromonosporales</taxon>
        <taxon>Micromonosporaceae</taxon>
        <taxon>Allocatelliglobosispora</taxon>
    </lineage>
</organism>
<feature type="chain" id="PRO_5032612782" description="Ig-like domain-containing protein" evidence="1">
    <location>
        <begin position="31"/>
        <end position="117"/>
    </location>
</feature>
<evidence type="ECO:0000313" key="3">
    <source>
        <dbReference type="Proteomes" id="UP000587527"/>
    </source>
</evidence>
<proteinExistence type="predicted"/>
<gene>
    <name evidence="2" type="ORF">F4553_000368</name>
</gene>
<keyword evidence="1" id="KW-0732">Signal</keyword>
<dbReference type="Proteomes" id="UP000587527">
    <property type="component" value="Unassembled WGS sequence"/>
</dbReference>
<sequence>MTRSLRTAGLVATAALLAAAGLVPASPAHAAALTVDVSCESLGHYAVLCERTIAGGVAPFKTRWYYNGNYFAGQDDKAFTSWSCTLSGPNSYKATVTDAVGASATDTSGVGCRSGNP</sequence>
<evidence type="ECO:0000256" key="1">
    <source>
        <dbReference type="SAM" id="SignalP"/>
    </source>
</evidence>